<evidence type="ECO:0000256" key="1">
    <source>
        <dbReference type="SAM" id="MobiDB-lite"/>
    </source>
</evidence>
<feature type="region of interest" description="Disordered" evidence="1">
    <location>
        <begin position="222"/>
        <end position="274"/>
    </location>
</feature>
<proteinExistence type="predicted"/>
<organism evidence="2 3">
    <name type="scientific">Paramarasmius palmivorus</name>
    <dbReference type="NCBI Taxonomy" id="297713"/>
    <lineage>
        <taxon>Eukaryota</taxon>
        <taxon>Fungi</taxon>
        <taxon>Dikarya</taxon>
        <taxon>Basidiomycota</taxon>
        <taxon>Agaricomycotina</taxon>
        <taxon>Agaricomycetes</taxon>
        <taxon>Agaricomycetidae</taxon>
        <taxon>Agaricales</taxon>
        <taxon>Marasmiineae</taxon>
        <taxon>Marasmiaceae</taxon>
        <taxon>Paramarasmius</taxon>
    </lineage>
</organism>
<evidence type="ECO:0000313" key="2">
    <source>
        <dbReference type="EMBL" id="KAK7024574.1"/>
    </source>
</evidence>
<accession>A0AAW0BFE8</accession>
<name>A0AAW0BFE8_9AGAR</name>
<evidence type="ECO:0000313" key="3">
    <source>
        <dbReference type="Proteomes" id="UP001383192"/>
    </source>
</evidence>
<gene>
    <name evidence="2" type="ORF">VNI00_016179</name>
</gene>
<protein>
    <submittedName>
        <fullName evidence="2">Uncharacterized protein</fullName>
    </submittedName>
</protein>
<dbReference type="EMBL" id="JAYKXP010000120">
    <property type="protein sequence ID" value="KAK7024574.1"/>
    <property type="molecule type" value="Genomic_DNA"/>
</dbReference>
<sequence length="353" mass="38210">MSSDNTSNVPQNITTVAQSDPSRVPPKPANISNMEDVSQHPDFIVQQLFNNWDPSWPRASWQAPGFMNLHPAPLYGPNLPMNSPLGNLLWTPNVQGEAAHAFGMPPANQVPPGPPLANSMGSSYYLPQLFHYQPYGQAPVPYGFPYGGFQTPIPESLPPSYGPTPYSFGTVPGYPARTSFSQPLQMQTGQVGLLHSSPYPFHLQRKEAEKQRQDRLRQLRAEEPSLFGTLPLTVPQPPGLADVGPNTSEQGSSHRAEPSQLSVPARAHATAPESPSIFATQQEAAPVNRPFHSSRVQDHEAPQMLTPGQLVSHPARGSTLIDLSTPIGEVVEAMSAPDHEATPNPITNQGTNL</sequence>
<dbReference type="AlphaFoldDB" id="A0AAW0BFE8"/>
<comment type="caution">
    <text evidence="2">The sequence shown here is derived from an EMBL/GenBank/DDBJ whole genome shotgun (WGS) entry which is preliminary data.</text>
</comment>
<reference evidence="2 3" key="1">
    <citation type="submission" date="2024-01" db="EMBL/GenBank/DDBJ databases">
        <title>A draft genome for a cacao thread blight-causing isolate of Paramarasmius palmivorus.</title>
        <authorList>
            <person name="Baruah I.K."/>
            <person name="Bukari Y."/>
            <person name="Amoako-Attah I."/>
            <person name="Meinhardt L.W."/>
            <person name="Bailey B.A."/>
            <person name="Cohen S.P."/>
        </authorList>
    </citation>
    <scope>NUCLEOTIDE SEQUENCE [LARGE SCALE GENOMIC DNA]</scope>
    <source>
        <strain evidence="2 3">GH-12</strain>
    </source>
</reference>
<dbReference type="Proteomes" id="UP001383192">
    <property type="component" value="Unassembled WGS sequence"/>
</dbReference>
<feature type="region of interest" description="Disordered" evidence="1">
    <location>
        <begin position="1"/>
        <end position="30"/>
    </location>
</feature>
<keyword evidence="3" id="KW-1185">Reference proteome</keyword>
<feature type="compositionally biased region" description="Polar residues" evidence="1">
    <location>
        <begin position="1"/>
        <end position="21"/>
    </location>
</feature>